<keyword evidence="3" id="KW-1185">Reference proteome</keyword>
<dbReference type="InterPro" id="IPR029063">
    <property type="entry name" value="SAM-dependent_MTases_sf"/>
</dbReference>
<reference evidence="2 3" key="1">
    <citation type="submission" date="2018-07" db="EMBL/GenBank/DDBJ databases">
        <title>Erythrobacter nanhaiensis sp. nov., a novel member of the genus Erythrobacter isolated from the South China Sea.</title>
        <authorList>
            <person name="Chen X."/>
            <person name="Liu J."/>
        </authorList>
    </citation>
    <scope>NUCLEOTIDE SEQUENCE [LARGE SCALE GENOMIC DNA]</scope>
    <source>
        <strain evidence="2 3">S-5</strain>
    </source>
</reference>
<dbReference type="Pfam" id="PF05050">
    <property type="entry name" value="Methyltransf_21"/>
    <property type="match status" value="1"/>
</dbReference>
<name>A0A395LII5_9SPHN</name>
<feature type="domain" description="Methyltransferase FkbM" evidence="1">
    <location>
        <begin position="119"/>
        <end position="191"/>
    </location>
</feature>
<gene>
    <name evidence="2" type="ORF">DL238_03435</name>
</gene>
<sequence length="265" mass="29543">MLKETLLRFAHRNGINLSRNADEQRVRDLIARFRPVETDIPLVRVGGDSDGGYLVPDDLDGLTACFSPGVDTTATFERDMLARGIPCFLADASVEGPPIENPLIDFERKFVGVVDKGDLITLDSWVNGKIAAPGRDMILQMDIEGAELPVLLNCSDEILRSFRIIVLELHSLTEIFQPTVLTILEALMDRLGDVFHVVHLHPNNCFPPRVLNEIALPPYLEVTLLRKDRSDARGYAAQFPHPLDRPNVPELADYDLPAVFRGPKT</sequence>
<dbReference type="SUPFAM" id="SSF53335">
    <property type="entry name" value="S-adenosyl-L-methionine-dependent methyltransferases"/>
    <property type="match status" value="1"/>
</dbReference>
<evidence type="ECO:0000259" key="1">
    <source>
        <dbReference type="Pfam" id="PF05050"/>
    </source>
</evidence>
<dbReference type="AlphaFoldDB" id="A0A395LII5"/>
<proteinExistence type="predicted"/>
<dbReference type="InterPro" id="IPR006342">
    <property type="entry name" value="FkbM_mtfrase"/>
</dbReference>
<dbReference type="OrthoDB" id="6310850at2"/>
<comment type="caution">
    <text evidence="2">The sequence shown here is derived from an EMBL/GenBank/DDBJ whole genome shotgun (WGS) entry which is preliminary data.</text>
</comment>
<accession>A0A395LII5</accession>
<dbReference type="Proteomes" id="UP000254101">
    <property type="component" value="Unassembled WGS sequence"/>
</dbReference>
<evidence type="ECO:0000313" key="2">
    <source>
        <dbReference type="EMBL" id="RDS76753.1"/>
    </source>
</evidence>
<dbReference type="RefSeq" id="WP_115490976.1">
    <property type="nucleotide sequence ID" value="NZ_JACHWW010000001.1"/>
</dbReference>
<evidence type="ECO:0000313" key="3">
    <source>
        <dbReference type="Proteomes" id="UP000254101"/>
    </source>
</evidence>
<dbReference type="EMBL" id="QRBB01000001">
    <property type="protein sequence ID" value="RDS76753.1"/>
    <property type="molecule type" value="Genomic_DNA"/>
</dbReference>
<protein>
    <recommendedName>
        <fullName evidence="1">Methyltransferase FkbM domain-containing protein</fullName>
    </recommendedName>
</protein>
<organism evidence="2 3">
    <name type="scientific">Alteriqipengyuania lutimaris</name>
    <dbReference type="NCBI Taxonomy" id="1538146"/>
    <lineage>
        <taxon>Bacteria</taxon>
        <taxon>Pseudomonadati</taxon>
        <taxon>Pseudomonadota</taxon>
        <taxon>Alphaproteobacteria</taxon>
        <taxon>Sphingomonadales</taxon>
        <taxon>Erythrobacteraceae</taxon>
        <taxon>Alteriqipengyuania</taxon>
    </lineage>
</organism>